<keyword evidence="5" id="KW-0175">Coiled coil</keyword>
<keyword evidence="4" id="KW-0238">DNA-binding</keyword>
<sequence length="959" mass="108200">MPGIYLNIGKNGVSTTIGPRGANINIGKNGVYLNTGIPGTGLSNREKLFDGKPNNSNPIPNNKEVVNTNELETEHEIITSHGLIGLKENIENARENRKELNNEIKKTEENYQQLLKELNKKQNSFLSKLFTQKITVENIQNEVEETKAYLEEIKGQFEESRADINIHFDKELENQYKKVIVAFKWLATSKKIWDITTEVVNTETKSSAKTIVNRQEVRFNIENIEFIKSSISALHFENTTGSQIYIYPAFVLTIDNSKNLSLIDINEFNFSFRPQRFLEDKETIPTDAKIIDHTWAKVNKNGTPDLRFVGNYQIPVVQYAEYTLFSNNGINEAYNISNFEFAKSFADELTSYISLLKKTEKRDNNNNIEHGTNEFPPANNHLPMNDMTNLLEDLDPLIEDSARLIVMHQQGSTSLIQRKLKIGFNRAGRIIDQLESIGVVGSFNGANAREVLILDENSLEVFLEKLKKGLIIPLVHSQFSFKYFTLLEDFSKTAQSVVKKIIDNEALTSKLNLSKDGLKDSVNFIVGYELCQILYKLTDKQVIPSSLEATGLLLIYSKLISDPSDDLLTKGYESVVELFENGNLLNPASGALKIGESQSLQVKVSSNDSELIWTDELTKKLPILIALKHQDDSFFDEYSQFLYHFANIIAKADNKISESEEILLKEIYKALQNPLPEKANHNKVISNSDGTLDDAIRELNSLIGLDNVKSEIKTLINFIKIQKAREAKGFKTSPLSYHIVFKGNPGTGKTTVARIVAKIYKALGVLQQGQLVETDRSGLVAEYLGQTAIKVNKTIDSAINGVLFIDEAYSIISDAKDSYGKEAVATLIKRMEDDRDKLIVVIAGYTNEMDDFIETNPGFKSRFNRYIEFTDYTSEELLSIYEGLCSNLDYKLTDDAKTKLNEIFTVAYNNRDNSFGNGRFVRNIFEKSMEGQANRIAGIVELTDEILTTITKDDIPKNL</sequence>
<dbReference type="InterPro" id="IPR003959">
    <property type="entry name" value="ATPase_AAA_core"/>
</dbReference>
<dbReference type="SUPFAM" id="SSF46785">
    <property type="entry name" value="Winged helix' DNA-binding domain"/>
    <property type="match status" value="1"/>
</dbReference>
<dbReference type="SMART" id="SM00382">
    <property type="entry name" value="AAA"/>
    <property type="match status" value="1"/>
</dbReference>
<keyword evidence="3" id="KW-0067">ATP-binding</keyword>
<feature type="domain" description="FtsK gamma" evidence="7">
    <location>
        <begin position="391"/>
        <end position="456"/>
    </location>
</feature>
<comment type="caution">
    <text evidence="8">The sequence shown here is derived from an EMBL/GenBank/DDBJ whole genome shotgun (WGS) entry which is preliminary data.</text>
</comment>
<dbReference type="InterPro" id="IPR003593">
    <property type="entry name" value="AAA+_ATPase"/>
</dbReference>
<dbReference type="Pfam" id="PF17866">
    <property type="entry name" value="AAA_lid_6"/>
    <property type="match status" value="1"/>
</dbReference>
<evidence type="ECO:0000259" key="6">
    <source>
        <dbReference type="SMART" id="SM00382"/>
    </source>
</evidence>
<dbReference type="Gene3D" id="3.40.50.300">
    <property type="entry name" value="P-loop containing nucleotide triphosphate hydrolases"/>
    <property type="match status" value="1"/>
</dbReference>
<reference evidence="8 9" key="1">
    <citation type="submission" date="2018-06" db="EMBL/GenBank/DDBJ databases">
        <title>Genomic Encyclopedia of Archaeal and Bacterial Type Strains, Phase II (KMG-II): from individual species to whole genera.</title>
        <authorList>
            <person name="Goeker M."/>
        </authorList>
    </citation>
    <scope>NUCLEOTIDE SEQUENCE [LARGE SCALE GENOMIC DNA]</scope>
    <source>
        <strain evidence="8 9">DSM 22686</strain>
    </source>
</reference>
<keyword evidence="2" id="KW-0547">Nucleotide-binding</keyword>
<dbReference type="Pfam" id="PF09397">
    <property type="entry name" value="FtsK_gamma"/>
    <property type="match status" value="1"/>
</dbReference>
<dbReference type="Pfam" id="PF00004">
    <property type="entry name" value="AAA"/>
    <property type="match status" value="1"/>
</dbReference>
<feature type="domain" description="AAA+ ATPase" evidence="6">
    <location>
        <begin position="735"/>
        <end position="873"/>
    </location>
</feature>
<dbReference type="InterPro" id="IPR050773">
    <property type="entry name" value="CbxX/CfxQ_RuBisCO_ESX"/>
</dbReference>
<dbReference type="PRINTS" id="PR00819">
    <property type="entry name" value="CBXCFQXSUPER"/>
</dbReference>
<dbReference type="InterPro" id="IPR036390">
    <property type="entry name" value="WH_DNA-bd_sf"/>
</dbReference>
<dbReference type="InterPro" id="IPR025330">
    <property type="entry name" value="DUF4236"/>
</dbReference>
<protein>
    <submittedName>
        <fullName evidence="8">SpoVK/Ycf46/Vps4 family AAA+-type ATPase</fullName>
    </submittedName>
</protein>
<evidence type="ECO:0000256" key="5">
    <source>
        <dbReference type="SAM" id="Coils"/>
    </source>
</evidence>
<dbReference type="Proteomes" id="UP000249115">
    <property type="component" value="Unassembled WGS sequence"/>
</dbReference>
<dbReference type="AlphaFoldDB" id="A0A2W7QNZ5"/>
<dbReference type="PANTHER" id="PTHR43392">
    <property type="entry name" value="AAA-TYPE ATPASE FAMILY PROTEIN / ANKYRIN REPEAT FAMILY PROTEIN"/>
    <property type="match status" value="1"/>
</dbReference>
<dbReference type="SUPFAM" id="SSF52540">
    <property type="entry name" value="P-loop containing nucleoside triphosphate hydrolases"/>
    <property type="match status" value="1"/>
</dbReference>
<dbReference type="Pfam" id="PF14020">
    <property type="entry name" value="DUF4236"/>
    <property type="match status" value="1"/>
</dbReference>
<proteinExistence type="inferred from homology"/>
<dbReference type="FunFam" id="3.40.50.300:FF:000216">
    <property type="entry name" value="Type VII secretion ATPase EccA"/>
    <property type="match status" value="1"/>
</dbReference>
<feature type="coiled-coil region" evidence="5">
    <location>
        <begin position="83"/>
        <end position="156"/>
    </location>
</feature>
<dbReference type="GO" id="GO:0003677">
    <property type="term" value="F:DNA binding"/>
    <property type="evidence" value="ECO:0007669"/>
    <property type="project" value="UniProtKB-KW"/>
</dbReference>
<evidence type="ECO:0000259" key="7">
    <source>
        <dbReference type="SMART" id="SM00843"/>
    </source>
</evidence>
<evidence type="ECO:0000313" key="9">
    <source>
        <dbReference type="Proteomes" id="UP000249115"/>
    </source>
</evidence>
<dbReference type="InterPro" id="IPR027417">
    <property type="entry name" value="P-loop_NTPase"/>
</dbReference>
<comment type="similarity">
    <text evidence="1">Belongs to the CbxX/CfxQ family.</text>
</comment>
<evidence type="ECO:0000313" key="8">
    <source>
        <dbReference type="EMBL" id="PZX49026.1"/>
    </source>
</evidence>
<dbReference type="GO" id="GO:0016887">
    <property type="term" value="F:ATP hydrolysis activity"/>
    <property type="evidence" value="ECO:0007669"/>
    <property type="project" value="InterPro"/>
</dbReference>
<evidence type="ECO:0000256" key="2">
    <source>
        <dbReference type="ARBA" id="ARBA00022741"/>
    </source>
</evidence>
<dbReference type="Gene3D" id="1.10.8.60">
    <property type="match status" value="1"/>
</dbReference>
<dbReference type="EMBL" id="QKZU01000036">
    <property type="protein sequence ID" value="PZX49026.1"/>
    <property type="molecule type" value="Genomic_DNA"/>
</dbReference>
<dbReference type="InterPro" id="IPR041627">
    <property type="entry name" value="AAA_lid_6"/>
</dbReference>
<evidence type="ECO:0000256" key="4">
    <source>
        <dbReference type="ARBA" id="ARBA00023125"/>
    </source>
</evidence>
<dbReference type="InterPro" id="IPR036388">
    <property type="entry name" value="WH-like_DNA-bd_sf"/>
</dbReference>
<evidence type="ECO:0000256" key="1">
    <source>
        <dbReference type="ARBA" id="ARBA00010378"/>
    </source>
</evidence>
<dbReference type="SMART" id="SM00843">
    <property type="entry name" value="Ftsk_gamma"/>
    <property type="match status" value="1"/>
</dbReference>
<evidence type="ECO:0000256" key="3">
    <source>
        <dbReference type="ARBA" id="ARBA00022840"/>
    </source>
</evidence>
<accession>A0A2W7QNZ5</accession>
<dbReference type="InterPro" id="IPR000641">
    <property type="entry name" value="CbxX/CfxQ"/>
</dbReference>
<dbReference type="PANTHER" id="PTHR43392:SF2">
    <property type="entry name" value="AAA-TYPE ATPASE FAMILY PROTEIN _ ANKYRIN REPEAT FAMILY PROTEIN"/>
    <property type="match status" value="1"/>
</dbReference>
<organism evidence="8 9">
    <name type="scientific">Algoriphagus ratkowskyi</name>
    <dbReference type="NCBI Taxonomy" id="57028"/>
    <lineage>
        <taxon>Bacteria</taxon>
        <taxon>Pseudomonadati</taxon>
        <taxon>Bacteroidota</taxon>
        <taxon>Cytophagia</taxon>
        <taxon>Cytophagales</taxon>
        <taxon>Cyclobacteriaceae</taxon>
        <taxon>Algoriphagus</taxon>
    </lineage>
</organism>
<name>A0A2W7QNZ5_9BACT</name>
<dbReference type="InterPro" id="IPR018541">
    <property type="entry name" value="Ftsk_gamma"/>
</dbReference>
<dbReference type="GO" id="GO:0005524">
    <property type="term" value="F:ATP binding"/>
    <property type="evidence" value="ECO:0007669"/>
    <property type="project" value="UniProtKB-KW"/>
</dbReference>
<gene>
    <name evidence="8" type="ORF">LV84_04303</name>
</gene>
<dbReference type="Gene3D" id="1.10.10.10">
    <property type="entry name" value="Winged helix-like DNA-binding domain superfamily/Winged helix DNA-binding domain"/>
    <property type="match status" value="1"/>
</dbReference>